<protein>
    <submittedName>
        <fullName evidence="1">Uncharacterized protein</fullName>
    </submittedName>
</protein>
<dbReference type="AlphaFoldDB" id="A0A0C2WHE2"/>
<reference evidence="1 2" key="1">
    <citation type="submission" date="2014-04" db="EMBL/GenBank/DDBJ databases">
        <title>Evolutionary Origins and Diversification of the Mycorrhizal Mutualists.</title>
        <authorList>
            <consortium name="DOE Joint Genome Institute"/>
            <consortium name="Mycorrhizal Genomics Consortium"/>
            <person name="Kohler A."/>
            <person name="Kuo A."/>
            <person name="Nagy L.G."/>
            <person name="Floudas D."/>
            <person name="Copeland A."/>
            <person name="Barry K.W."/>
            <person name="Cichocki N."/>
            <person name="Veneault-Fourrey C."/>
            <person name="LaButti K."/>
            <person name="Lindquist E.A."/>
            <person name="Lipzen A."/>
            <person name="Lundell T."/>
            <person name="Morin E."/>
            <person name="Murat C."/>
            <person name="Riley R."/>
            <person name="Ohm R."/>
            <person name="Sun H."/>
            <person name="Tunlid A."/>
            <person name="Henrissat B."/>
            <person name="Grigoriev I.V."/>
            <person name="Hibbett D.S."/>
            <person name="Martin F."/>
        </authorList>
    </citation>
    <scope>NUCLEOTIDE SEQUENCE [LARGE SCALE GENOMIC DNA]</scope>
    <source>
        <strain evidence="1 2">Koide BX008</strain>
    </source>
</reference>
<dbReference type="InParanoid" id="A0A0C2WHE2"/>
<evidence type="ECO:0000313" key="1">
    <source>
        <dbReference type="EMBL" id="KIL60907.1"/>
    </source>
</evidence>
<sequence length="83" mass="9435">MGTLSHVEMTVASSYFLHENRPSCLVMQRTHVAAAINSSPKFADDAALDDVGHHNKREKNQNWSSWFHGEQMNDFTRQLGNFS</sequence>
<accession>A0A0C2WHE2</accession>
<dbReference type="HOGENOM" id="CLU_2542104_0_0_1"/>
<proteinExistence type="predicted"/>
<dbReference type="Proteomes" id="UP000054549">
    <property type="component" value="Unassembled WGS sequence"/>
</dbReference>
<name>A0A0C2WHE2_AMAMK</name>
<keyword evidence="2" id="KW-1185">Reference proteome</keyword>
<organism evidence="1 2">
    <name type="scientific">Amanita muscaria (strain Koide BX008)</name>
    <dbReference type="NCBI Taxonomy" id="946122"/>
    <lineage>
        <taxon>Eukaryota</taxon>
        <taxon>Fungi</taxon>
        <taxon>Dikarya</taxon>
        <taxon>Basidiomycota</taxon>
        <taxon>Agaricomycotina</taxon>
        <taxon>Agaricomycetes</taxon>
        <taxon>Agaricomycetidae</taxon>
        <taxon>Agaricales</taxon>
        <taxon>Pluteineae</taxon>
        <taxon>Amanitaceae</taxon>
        <taxon>Amanita</taxon>
    </lineage>
</organism>
<dbReference type="EMBL" id="KN818291">
    <property type="protein sequence ID" value="KIL60907.1"/>
    <property type="molecule type" value="Genomic_DNA"/>
</dbReference>
<gene>
    <name evidence="1" type="ORF">M378DRAFT_167585</name>
</gene>
<evidence type="ECO:0000313" key="2">
    <source>
        <dbReference type="Proteomes" id="UP000054549"/>
    </source>
</evidence>